<evidence type="ECO:0000256" key="8">
    <source>
        <dbReference type="ARBA" id="ARBA00022989"/>
    </source>
</evidence>
<keyword evidence="8 11" id="KW-1133">Transmembrane helix</keyword>
<comment type="similarity">
    <text evidence="2">Belongs to the RLP family.</text>
</comment>
<feature type="chain" id="PRO_5023881613" description="Leucine-rich repeat-containing N-terminal plant-type domain-containing protein" evidence="12">
    <location>
        <begin position="30"/>
        <end position="1255"/>
    </location>
</feature>
<dbReference type="PROSITE" id="PS51450">
    <property type="entry name" value="LRR"/>
    <property type="match status" value="2"/>
</dbReference>
<protein>
    <recommendedName>
        <fullName evidence="13">Leucine-rich repeat-containing N-terminal plant-type domain-containing protein</fullName>
    </recommendedName>
</protein>
<dbReference type="SMART" id="SM00369">
    <property type="entry name" value="LRR_TYP"/>
    <property type="match status" value="15"/>
</dbReference>
<accession>A0A5J5BGZ6</accession>
<dbReference type="Proteomes" id="UP000325577">
    <property type="component" value="Linkage Group LG12"/>
</dbReference>
<dbReference type="InterPro" id="IPR051502">
    <property type="entry name" value="RLP_Defense_Trigger"/>
</dbReference>
<dbReference type="InterPro" id="IPR032675">
    <property type="entry name" value="LRR_dom_sf"/>
</dbReference>
<dbReference type="GO" id="GO:0051707">
    <property type="term" value="P:response to other organism"/>
    <property type="evidence" value="ECO:0007669"/>
    <property type="project" value="UniProtKB-ARBA"/>
</dbReference>
<dbReference type="Pfam" id="PF13855">
    <property type="entry name" value="LRR_8"/>
    <property type="match status" value="2"/>
</dbReference>
<dbReference type="PANTHER" id="PTHR48062">
    <property type="entry name" value="RECEPTOR-LIKE PROTEIN 14"/>
    <property type="match status" value="1"/>
</dbReference>
<organism evidence="14 15">
    <name type="scientific">Nyssa sinensis</name>
    <dbReference type="NCBI Taxonomy" id="561372"/>
    <lineage>
        <taxon>Eukaryota</taxon>
        <taxon>Viridiplantae</taxon>
        <taxon>Streptophyta</taxon>
        <taxon>Embryophyta</taxon>
        <taxon>Tracheophyta</taxon>
        <taxon>Spermatophyta</taxon>
        <taxon>Magnoliopsida</taxon>
        <taxon>eudicotyledons</taxon>
        <taxon>Gunneridae</taxon>
        <taxon>Pentapetalae</taxon>
        <taxon>asterids</taxon>
        <taxon>Cornales</taxon>
        <taxon>Nyssaceae</taxon>
        <taxon>Nyssa</taxon>
    </lineage>
</organism>
<reference evidence="14 15" key="1">
    <citation type="submission" date="2019-09" db="EMBL/GenBank/DDBJ databases">
        <title>A chromosome-level genome assembly of the Chinese tupelo Nyssa sinensis.</title>
        <authorList>
            <person name="Yang X."/>
            <person name="Kang M."/>
            <person name="Yang Y."/>
            <person name="Xiong H."/>
            <person name="Wang M."/>
            <person name="Zhang Z."/>
            <person name="Wang Z."/>
            <person name="Wu H."/>
            <person name="Ma T."/>
            <person name="Liu J."/>
            <person name="Xi Z."/>
        </authorList>
    </citation>
    <scope>NUCLEOTIDE SEQUENCE [LARGE SCALE GENOMIC DNA]</scope>
    <source>
        <strain evidence="14">J267</strain>
        <tissue evidence="14">Leaf</tissue>
    </source>
</reference>
<evidence type="ECO:0000256" key="12">
    <source>
        <dbReference type="SAM" id="SignalP"/>
    </source>
</evidence>
<dbReference type="InterPro" id="IPR001611">
    <property type="entry name" value="Leu-rich_rpt"/>
</dbReference>
<evidence type="ECO:0000256" key="3">
    <source>
        <dbReference type="ARBA" id="ARBA00022475"/>
    </source>
</evidence>
<comment type="subcellular location">
    <subcellularLocation>
        <location evidence="1">Cell membrane</location>
        <topology evidence="1">Single-pass type I membrane protein</topology>
    </subcellularLocation>
</comment>
<dbReference type="Pfam" id="PF08263">
    <property type="entry name" value="LRRNT_2"/>
    <property type="match status" value="1"/>
</dbReference>
<dbReference type="SUPFAM" id="SSF52058">
    <property type="entry name" value="L domain-like"/>
    <property type="match status" value="4"/>
</dbReference>
<evidence type="ECO:0000313" key="14">
    <source>
        <dbReference type="EMBL" id="KAA8541946.1"/>
    </source>
</evidence>
<evidence type="ECO:0000259" key="13">
    <source>
        <dbReference type="Pfam" id="PF08263"/>
    </source>
</evidence>
<dbReference type="Pfam" id="PF13516">
    <property type="entry name" value="LRR_6"/>
    <property type="match status" value="1"/>
</dbReference>
<dbReference type="EMBL" id="CM018035">
    <property type="protein sequence ID" value="KAA8541946.1"/>
    <property type="molecule type" value="Genomic_DNA"/>
</dbReference>
<evidence type="ECO:0000256" key="2">
    <source>
        <dbReference type="ARBA" id="ARBA00009592"/>
    </source>
</evidence>
<keyword evidence="6 12" id="KW-0732">Signal</keyword>
<sequence>MKIMMRMRWPLGGKCALLWVVMVLVQIRGQNGCFEEERMALLEFKAFLKYNGANADHLVPTWVDDRESDCCDWERVTCNRSTGHVMDLSLHNIQQIVYYSDDNWLLNVSLFLPFKELRTLNLSYTSFTGWIENEGFERLASLRKLEVLDLSSNGFGNSLFQSLGALTSLKILVLRANGFQGYFPALELTALRNLEMLDISLGGFNGSLPMQGFDRLSVLRKLETLNLCYNEFDNRIISSLSAITSLKMLNLRFNRLRGPFPAYELASLENLEMLDLSVNELTSTSTIQDVKMLSKLSKLRHLDLSWNLFDKDNLRFLGALPSLKFLSLADNGMEGSLSTQELSNIRNLEVLILAGNKLNGTLPLHELSLLENLEMLDLSFNRLGSLPIKDIKTLSNLSKLRHLDLSGNLFDKDILRFLGALPSLKFLSLKFNGLEGPLSSQELSNMSNLEVLILASNHLNGTLPLHGFESFRHLETLDLSGNYFSGSIPPSIGASSSLKALSLARNQLNGSLPIQGLCELKKLQELDLSQNLFEGILPPCLKSLTSLRLFDLSVNQFTGNISSSMIASLTSLEYLDLSYNHFEGLFSFSSFANHSKLEVVQFISDNDKFEVETEYSDWVPMFQLKILVLSNCNLNKLSRDFPKFLLHQNKLRVVDLSHNNLEGFPNWLLENNTELELLNMRNNSFIGQFHLPPFRNINAYWMDISDNHFNGEILANITEMLPYIVYLNLSRNAFEGQIPLSIGDIDVLETLDLSFNYFSGEVPRQLFTSCTVLTSLLLSSNRFHGQFFLADFNSTMLMILLLDNNSFTGTLSDVFSNCRTSLYMLDTSDNFFSGELPRWVSNMTSLRTLVMRNNSFKGQLPCGVFPYKYFDASHNSLSGSLPSCSNLQSLEHLHLQGNEFTGSIPQSFLNSSVLLTLNIIDNNLSGRIPGIIGALSNLRILLLGGNHFNGFIPNQLCHLNKIGIMDLSRNSFSGLIPHCFYNITFGNIGASDRAFTQMPTSQSYRHSFYKYGSILERKFDIHGTDDTYDEQVEVEFVTKSFSRSYKGGILDFMSGLDLSCNNLTGEIPHELGKLSWIHALNLSHNQLTGPIPRTFYNLTQIESLDLSYNNLSGGIPSELIALYFLAVFSVAHNNLSGRVPDWKAQFGTFDASSYDGNPFLCGPPLEKNCTTNVDSPSMPTASSDASEGKWYDIDPVVFRASFVATFIMFLLGFAAVLYVNPYWRRRWFYLVEECMYSCYYFVCDYLHKLSAIQYN</sequence>
<evidence type="ECO:0000256" key="6">
    <source>
        <dbReference type="ARBA" id="ARBA00022729"/>
    </source>
</evidence>
<evidence type="ECO:0000256" key="7">
    <source>
        <dbReference type="ARBA" id="ARBA00022737"/>
    </source>
</evidence>
<evidence type="ECO:0000256" key="10">
    <source>
        <dbReference type="ARBA" id="ARBA00023180"/>
    </source>
</evidence>
<dbReference type="PRINTS" id="PR00019">
    <property type="entry name" value="LEURICHRPT"/>
</dbReference>
<evidence type="ECO:0000256" key="4">
    <source>
        <dbReference type="ARBA" id="ARBA00022614"/>
    </source>
</evidence>
<keyword evidence="15" id="KW-1185">Reference proteome</keyword>
<evidence type="ECO:0000256" key="9">
    <source>
        <dbReference type="ARBA" id="ARBA00023136"/>
    </source>
</evidence>
<dbReference type="GO" id="GO:0005886">
    <property type="term" value="C:plasma membrane"/>
    <property type="evidence" value="ECO:0007669"/>
    <property type="project" value="UniProtKB-SubCell"/>
</dbReference>
<keyword evidence="9 11" id="KW-0472">Membrane</keyword>
<keyword evidence="5 11" id="KW-0812">Transmembrane</keyword>
<dbReference type="Pfam" id="PF00560">
    <property type="entry name" value="LRR_1"/>
    <property type="match status" value="6"/>
</dbReference>
<evidence type="ECO:0000256" key="5">
    <source>
        <dbReference type="ARBA" id="ARBA00022692"/>
    </source>
</evidence>
<evidence type="ECO:0000256" key="1">
    <source>
        <dbReference type="ARBA" id="ARBA00004251"/>
    </source>
</evidence>
<evidence type="ECO:0000313" key="15">
    <source>
        <dbReference type="Proteomes" id="UP000325577"/>
    </source>
</evidence>
<dbReference type="SMART" id="SM00365">
    <property type="entry name" value="LRR_SD22"/>
    <property type="match status" value="9"/>
</dbReference>
<dbReference type="InterPro" id="IPR013210">
    <property type="entry name" value="LRR_N_plant-typ"/>
</dbReference>
<name>A0A5J5BGZ6_9ASTE</name>
<evidence type="ECO:0000256" key="11">
    <source>
        <dbReference type="SAM" id="Phobius"/>
    </source>
</evidence>
<keyword evidence="4" id="KW-0433">Leucine-rich repeat</keyword>
<dbReference type="Gene3D" id="3.80.10.10">
    <property type="entry name" value="Ribonuclease Inhibitor"/>
    <property type="match status" value="5"/>
</dbReference>
<dbReference type="FunFam" id="3.80.10.10:FF:000095">
    <property type="entry name" value="LRR receptor-like serine/threonine-protein kinase GSO1"/>
    <property type="match status" value="2"/>
</dbReference>
<dbReference type="OrthoDB" id="4691307at2759"/>
<gene>
    <name evidence="14" type="ORF">F0562_023098</name>
</gene>
<keyword evidence="10" id="KW-0325">Glycoprotein</keyword>
<dbReference type="FunFam" id="3.80.10.10:FF:000213">
    <property type="entry name" value="Tyrosine-sulfated glycopeptide receptor 1"/>
    <property type="match status" value="1"/>
</dbReference>
<dbReference type="PANTHER" id="PTHR48062:SF52">
    <property type="entry name" value="RECEPTOR-LIKE PROTEIN 8-RELATED"/>
    <property type="match status" value="1"/>
</dbReference>
<feature type="signal peptide" evidence="12">
    <location>
        <begin position="1"/>
        <end position="29"/>
    </location>
</feature>
<keyword evidence="3" id="KW-1003">Cell membrane</keyword>
<proteinExistence type="inferred from homology"/>
<keyword evidence="7" id="KW-0677">Repeat</keyword>
<dbReference type="InterPro" id="IPR003591">
    <property type="entry name" value="Leu-rich_rpt_typical-subtyp"/>
</dbReference>
<feature type="domain" description="Leucine-rich repeat-containing N-terminal plant-type" evidence="13">
    <location>
        <begin position="36"/>
        <end position="79"/>
    </location>
</feature>
<dbReference type="GO" id="GO:0006952">
    <property type="term" value="P:defense response"/>
    <property type="evidence" value="ECO:0007669"/>
    <property type="project" value="UniProtKB-ARBA"/>
</dbReference>
<dbReference type="AlphaFoldDB" id="A0A5J5BGZ6"/>
<feature type="transmembrane region" description="Helical" evidence="11">
    <location>
        <begin position="1196"/>
        <end position="1219"/>
    </location>
</feature>